<comment type="caution">
    <text evidence="8">The sequence shown here is derived from an EMBL/GenBank/DDBJ whole genome shotgun (WGS) entry which is preliminary data.</text>
</comment>
<comment type="cofactor">
    <cofactor evidence="6">
        <name>[4Fe-4S] cluster</name>
        <dbReference type="ChEBI" id="CHEBI:49883"/>
    </cofactor>
    <text evidence="6">Binds 1 [4Fe-4S] cluster. The cluster is coordinated with 3 cysteines and an exchangeable S-adenosyl-L-methionine.</text>
</comment>
<feature type="binding site" evidence="6">
    <location>
        <position position="73"/>
    </location>
    <ligand>
        <name>[4Fe-4S] cluster</name>
        <dbReference type="ChEBI" id="CHEBI:49883"/>
        <note>4Fe-4S-S-AdoMet</note>
    </ligand>
</feature>
<gene>
    <name evidence="8" type="primary">amrS</name>
    <name evidence="8" type="ORF">H9950_01600</name>
</gene>
<keyword evidence="3 6" id="KW-0479">Metal-binding</keyword>
<feature type="binding site" evidence="6">
    <location>
        <position position="77"/>
    </location>
    <ligand>
        <name>[4Fe-4S] cluster</name>
        <dbReference type="ChEBI" id="CHEBI:49883"/>
        <note>4Fe-4S-S-AdoMet</note>
    </ligand>
</feature>
<dbReference type="GO" id="GO:0051539">
    <property type="term" value="F:4 iron, 4 sulfur cluster binding"/>
    <property type="evidence" value="ECO:0007669"/>
    <property type="project" value="UniProtKB-KW"/>
</dbReference>
<keyword evidence="2 6" id="KW-0949">S-adenosyl-L-methionine</keyword>
<evidence type="ECO:0000313" key="8">
    <source>
        <dbReference type="EMBL" id="HJA84893.1"/>
    </source>
</evidence>
<evidence type="ECO:0000256" key="3">
    <source>
        <dbReference type="ARBA" id="ARBA00022723"/>
    </source>
</evidence>
<dbReference type="PANTHER" id="PTHR30352">
    <property type="entry name" value="PYRUVATE FORMATE-LYASE-ACTIVATING ENZYME"/>
    <property type="match status" value="1"/>
</dbReference>
<dbReference type="InterPro" id="IPR034457">
    <property type="entry name" value="Organic_radical-activating"/>
</dbReference>
<dbReference type="InterPro" id="IPR007197">
    <property type="entry name" value="rSAM"/>
</dbReference>
<dbReference type="GO" id="GO:0003824">
    <property type="term" value="F:catalytic activity"/>
    <property type="evidence" value="ECO:0007669"/>
    <property type="project" value="InterPro"/>
</dbReference>
<feature type="binding site" evidence="6">
    <location>
        <position position="80"/>
    </location>
    <ligand>
        <name>[4Fe-4S] cluster</name>
        <dbReference type="ChEBI" id="CHEBI:49883"/>
        <note>4Fe-4S-S-AdoMet</note>
    </ligand>
</feature>
<keyword evidence="4 6" id="KW-0408">Iron</keyword>
<dbReference type="SUPFAM" id="SSF102114">
    <property type="entry name" value="Radical SAM enzymes"/>
    <property type="match status" value="1"/>
</dbReference>
<evidence type="ECO:0000256" key="5">
    <source>
        <dbReference type="ARBA" id="ARBA00023014"/>
    </source>
</evidence>
<dbReference type="InterPro" id="IPR016431">
    <property type="entry name" value="Pyrv-formate_lyase-activ_prd"/>
</dbReference>
<dbReference type="PROSITE" id="PS51918">
    <property type="entry name" value="RADICAL_SAM"/>
    <property type="match status" value="1"/>
</dbReference>
<evidence type="ECO:0000256" key="2">
    <source>
        <dbReference type="ARBA" id="ARBA00022691"/>
    </source>
</evidence>
<proteinExistence type="predicted"/>
<keyword evidence="1" id="KW-0004">4Fe-4S</keyword>
<evidence type="ECO:0000313" key="9">
    <source>
        <dbReference type="Proteomes" id="UP000823862"/>
    </source>
</evidence>
<dbReference type="Pfam" id="PF04055">
    <property type="entry name" value="Radical_SAM"/>
    <property type="match status" value="1"/>
</dbReference>
<dbReference type="AlphaFoldDB" id="A0A9D2HVK6"/>
<dbReference type="InterPro" id="IPR058240">
    <property type="entry name" value="rSAM_sf"/>
</dbReference>
<evidence type="ECO:0000256" key="6">
    <source>
        <dbReference type="PIRSR" id="PIRSR004869-50"/>
    </source>
</evidence>
<protein>
    <submittedName>
        <fullName evidence="8">AmmeMemoRadiSam system radical SAM enzyme</fullName>
    </submittedName>
</protein>
<dbReference type="InterPro" id="IPR027596">
    <property type="entry name" value="AmmeMemoSam_rS"/>
</dbReference>
<sequence length="327" mass="36876">MTQKAVACHLCPHECRIWEGKTGRCRSRRNRDGYLWSEAYGRVCACQVDPIEKKPLFHFYPGTDCFSLAAAGCNLSCLHCQNWAVSQAEPADVESRFLFPDDVAGWASRCACPVVAYTYTEPLTYLEYTRDCARACRERGLKNVLVTAGYVNEKPLDDLLPYIDAANVDLKSFSDDIYRSVSHAHLAPVLRTLQQMRAAGVWVEITNLLIPGVNDDEEMIRNMCVWLVEQGFADNPLHFSRFFPQYRMQDRPPTPVVTLQNARKVAQECGLKYVYLGNVDLPGSGDTVCPQCGALLVRRIGYQVDTEGFDGRCFRCGERISGRFTDL</sequence>
<reference evidence="8" key="1">
    <citation type="journal article" date="2021" name="PeerJ">
        <title>Extensive microbial diversity within the chicken gut microbiome revealed by metagenomics and culture.</title>
        <authorList>
            <person name="Gilroy R."/>
            <person name="Ravi A."/>
            <person name="Getino M."/>
            <person name="Pursley I."/>
            <person name="Horton D.L."/>
            <person name="Alikhan N.F."/>
            <person name="Baker D."/>
            <person name="Gharbi K."/>
            <person name="Hall N."/>
            <person name="Watson M."/>
            <person name="Adriaenssens E.M."/>
            <person name="Foster-Nyarko E."/>
            <person name="Jarju S."/>
            <person name="Secka A."/>
            <person name="Antonio M."/>
            <person name="Oren A."/>
            <person name="Chaudhuri R.R."/>
            <person name="La Ragione R."/>
            <person name="Hildebrand F."/>
            <person name="Pallen M.J."/>
        </authorList>
    </citation>
    <scope>NUCLEOTIDE SEQUENCE</scope>
    <source>
        <strain evidence="8">ChiHjej12B11-9795</strain>
    </source>
</reference>
<dbReference type="Gene3D" id="3.20.20.70">
    <property type="entry name" value="Aldolase class I"/>
    <property type="match status" value="1"/>
</dbReference>
<dbReference type="PIRSF" id="PIRSF004869">
    <property type="entry name" value="PflX_prd"/>
    <property type="match status" value="1"/>
</dbReference>
<dbReference type="PANTHER" id="PTHR30352:SF5">
    <property type="entry name" value="PYRUVATE FORMATE-LYASE 1-ACTIVATING ENZYME"/>
    <property type="match status" value="1"/>
</dbReference>
<dbReference type="NCBIfam" id="TIGR04337">
    <property type="entry name" value="AmmeMemoSam_rS"/>
    <property type="match status" value="1"/>
</dbReference>
<reference evidence="8" key="2">
    <citation type="submission" date="2021-04" db="EMBL/GenBank/DDBJ databases">
        <authorList>
            <person name="Gilroy R."/>
        </authorList>
    </citation>
    <scope>NUCLEOTIDE SEQUENCE</scope>
    <source>
        <strain evidence="8">ChiHjej12B11-9795</strain>
    </source>
</reference>
<evidence type="ECO:0000256" key="4">
    <source>
        <dbReference type="ARBA" id="ARBA00023004"/>
    </source>
</evidence>
<dbReference type="EMBL" id="DWZI01000006">
    <property type="protein sequence ID" value="HJA84893.1"/>
    <property type="molecule type" value="Genomic_DNA"/>
</dbReference>
<name>A0A9D2HVK6_9BACE</name>
<feature type="domain" description="Radical SAM core" evidence="7">
    <location>
        <begin position="58"/>
        <end position="272"/>
    </location>
</feature>
<dbReference type="SFLD" id="SFLDS00029">
    <property type="entry name" value="Radical_SAM"/>
    <property type="match status" value="1"/>
</dbReference>
<evidence type="ECO:0000256" key="1">
    <source>
        <dbReference type="ARBA" id="ARBA00022485"/>
    </source>
</evidence>
<dbReference type="SFLD" id="SFLDG01101">
    <property type="entry name" value="Uncharacterised_Radical_SAM_Su"/>
    <property type="match status" value="1"/>
</dbReference>
<keyword evidence="5 6" id="KW-0411">Iron-sulfur</keyword>
<organism evidence="8 9">
    <name type="scientific">Candidatus Bacteroides avicola</name>
    <dbReference type="NCBI Taxonomy" id="2838468"/>
    <lineage>
        <taxon>Bacteria</taxon>
        <taxon>Pseudomonadati</taxon>
        <taxon>Bacteroidota</taxon>
        <taxon>Bacteroidia</taxon>
        <taxon>Bacteroidales</taxon>
        <taxon>Bacteroidaceae</taxon>
        <taxon>Bacteroides</taxon>
    </lineage>
</organism>
<dbReference type="Proteomes" id="UP000823862">
    <property type="component" value="Unassembled WGS sequence"/>
</dbReference>
<dbReference type="CDD" id="cd01335">
    <property type="entry name" value="Radical_SAM"/>
    <property type="match status" value="1"/>
</dbReference>
<accession>A0A9D2HVK6</accession>
<evidence type="ECO:0000259" key="7">
    <source>
        <dbReference type="PROSITE" id="PS51918"/>
    </source>
</evidence>
<dbReference type="GO" id="GO:0046872">
    <property type="term" value="F:metal ion binding"/>
    <property type="evidence" value="ECO:0007669"/>
    <property type="project" value="UniProtKB-KW"/>
</dbReference>
<dbReference type="InterPro" id="IPR013785">
    <property type="entry name" value="Aldolase_TIM"/>
</dbReference>